<dbReference type="PANTHER" id="PTHR43019">
    <property type="entry name" value="SERINE ENDOPROTEASE DEGS"/>
    <property type="match status" value="1"/>
</dbReference>
<protein>
    <submittedName>
        <fullName evidence="4">S1-C subfamily serine protease</fullName>
    </submittedName>
</protein>
<feature type="signal peptide" evidence="2">
    <location>
        <begin position="1"/>
        <end position="27"/>
    </location>
</feature>
<evidence type="ECO:0000256" key="1">
    <source>
        <dbReference type="SAM" id="MobiDB-lite"/>
    </source>
</evidence>
<comment type="caution">
    <text evidence="4">The sequence shown here is derived from an EMBL/GenBank/DDBJ whole genome shotgun (WGS) entry which is preliminary data.</text>
</comment>
<evidence type="ECO:0000256" key="2">
    <source>
        <dbReference type="SAM" id="SignalP"/>
    </source>
</evidence>
<feature type="region of interest" description="Disordered" evidence="1">
    <location>
        <begin position="271"/>
        <end position="292"/>
    </location>
</feature>
<dbReference type="Pfam" id="PF01471">
    <property type="entry name" value="PG_binding_1"/>
    <property type="match status" value="1"/>
</dbReference>
<dbReference type="AlphaFoldDB" id="A0A7W6BSH8"/>
<organism evidence="4 5">
    <name type="scientific">Aureimonas phyllosphaerae</name>
    <dbReference type="NCBI Taxonomy" id="1166078"/>
    <lineage>
        <taxon>Bacteria</taxon>
        <taxon>Pseudomonadati</taxon>
        <taxon>Pseudomonadota</taxon>
        <taxon>Alphaproteobacteria</taxon>
        <taxon>Hyphomicrobiales</taxon>
        <taxon>Aurantimonadaceae</taxon>
        <taxon>Aureimonas</taxon>
    </lineage>
</organism>
<dbReference type="Gene3D" id="1.10.101.10">
    <property type="entry name" value="PGBD-like superfamily/PGBD"/>
    <property type="match status" value="1"/>
</dbReference>
<dbReference type="PANTHER" id="PTHR43019:SF23">
    <property type="entry name" value="PROTEASE DO-LIKE 5, CHLOROPLASTIC"/>
    <property type="match status" value="1"/>
</dbReference>
<dbReference type="GO" id="GO:0006508">
    <property type="term" value="P:proteolysis"/>
    <property type="evidence" value="ECO:0007669"/>
    <property type="project" value="UniProtKB-KW"/>
</dbReference>
<keyword evidence="2" id="KW-0732">Signal</keyword>
<evidence type="ECO:0000259" key="3">
    <source>
        <dbReference type="Pfam" id="PF01471"/>
    </source>
</evidence>
<feature type="chain" id="PRO_5030892542" evidence="2">
    <location>
        <begin position="28"/>
        <end position="499"/>
    </location>
</feature>
<dbReference type="Gene3D" id="2.40.10.10">
    <property type="entry name" value="Trypsin-like serine proteases"/>
    <property type="match status" value="2"/>
</dbReference>
<reference evidence="4 5" key="1">
    <citation type="submission" date="2020-08" db="EMBL/GenBank/DDBJ databases">
        <title>Genomic Encyclopedia of Type Strains, Phase IV (KMG-IV): sequencing the most valuable type-strain genomes for metagenomic binning, comparative biology and taxonomic classification.</title>
        <authorList>
            <person name="Goeker M."/>
        </authorList>
    </citation>
    <scope>NUCLEOTIDE SEQUENCE [LARGE SCALE GENOMIC DNA]</scope>
    <source>
        <strain evidence="4 5">DSM 25024</strain>
    </source>
</reference>
<feature type="compositionally biased region" description="Polar residues" evidence="1">
    <location>
        <begin position="278"/>
        <end position="292"/>
    </location>
</feature>
<dbReference type="Proteomes" id="UP000531216">
    <property type="component" value="Unassembled WGS sequence"/>
</dbReference>
<dbReference type="GO" id="GO:0004252">
    <property type="term" value="F:serine-type endopeptidase activity"/>
    <property type="evidence" value="ECO:0007669"/>
    <property type="project" value="InterPro"/>
</dbReference>
<dbReference type="Pfam" id="PF13365">
    <property type="entry name" value="Trypsin_2"/>
    <property type="match status" value="1"/>
</dbReference>
<dbReference type="InterPro" id="IPR002477">
    <property type="entry name" value="Peptidoglycan-bd-like"/>
</dbReference>
<evidence type="ECO:0000313" key="5">
    <source>
        <dbReference type="Proteomes" id="UP000531216"/>
    </source>
</evidence>
<gene>
    <name evidence="4" type="ORF">GGR05_002217</name>
</gene>
<dbReference type="InterPro" id="IPR043504">
    <property type="entry name" value="Peptidase_S1_PA_chymotrypsin"/>
</dbReference>
<dbReference type="SUPFAM" id="SSF50494">
    <property type="entry name" value="Trypsin-like serine proteases"/>
    <property type="match status" value="1"/>
</dbReference>
<dbReference type="RefSeq" id="WP_244545981.1">
    <property type="nucleotide sequence ID" value="NZ_FOOA01000009.1"/>
</dbReference>
<dbReference type="InterPro" id="IPR009003">
    <property type="entry name" value="Peptidase_S1_PA"/>
</dbReference>
<accession>A0A7W6BSH8</accession>
<keyword evidence="5" id="KW-1185">Reference proteome</keyword>
<dbReference type="SUPFAM" id="SSF47090">
    <property type="entry name" value="PGBD-like"/>
    <property type="match status" value="1"/>
</dbReference>
<dbReference type="InterPro" id="IPR001940">
    <property type="entry name" value="Peptidase_S1C"/>
</dbReference>
<keyword evidence="4" id="KW-0378">Hydrolase</keyword>
<dbReference type="InterPro" id="IPR036366">
    <property type="entry name" value="PGBDSf"/>
</dbReference>
<dbReference type="InterPro" id="IPR036365">
    <property type="entry name" value="PGBD-like_sf"/>
</dbReference>
<proteinExistence type="predicted"/>
<feature type="domain" description="Peptidoglycan binding-like" evidence="3">
    <location>
        <begin position="51"/>
        <end position="98"/>
    </location>
</feature>
<dbReference type="EMBL" id="JACIDO010000004">
    <property type="protein sequence ID" value="MBB3936067.1"/>
    <property type="molecule type" value="Genomic_DNA"/>
</dbReference>
<name>A0A7W6BSH8_9HYPH</name>
<dbReference type="PRINTS" id="PR00834">
    <property type="entry name" value="PROTEASES2C"/>
</dbReference>
<sequence>MRGVTTAVLAGLLLCAAPVAVTAPAVAATGAEADLATLYNQHTDLAFRTGLQHRLTWTGDYAGPFDGRVGPQTLRAVRDFQARHGLAADGVMDDAFLKLVIEKSDAARDAAGFVQVTDAATGVRLGLPGNVVAPIGETEVGSLWRSDDGGVEIETVRFSKEGYTLDGVFGVLSETGPNKTVSEASKANGGFTIRGHEDGRDFLIRFSGRGGDLRGFSVAWNAAHASVIAPYAQVAAESVEPFAGEPRSGDVGPMARLFESGRAEGVAFGEGEHAKASTPKSESPSLANPSPGFDSSGTGFVVSKDGWLLTNAHVAKACKTVLVGDLGAASKVVVDEDHDLALLKVDAKVGKPLPIVAGKPRLGEDVLALGFPLRSILADSLNVTRGNVSSLMGLMNDANYLQISAPVQPGNSGGPLVDLAGRVVGVVTAKLNAVAVADLTGDIPQSINFAIRPDAAARFLQTHHVAFETADASAPLESVPDATAKVQDSIYPVLCLGSN</sequence>
<keyword evidence="4" id="KW-0645">Protease</keyword>
<evidence type="ECO:0000313" key="4">
    <source>
        <dbReference type="EMBL" id="MBB3936067.1"/>
    </source>
</evidence>